<dbReference type="Pfam" id="PF00664">
    <property type="entry name" value="ABC_membrane"/>
    <property type="match status" value="1"/>
</dbReference>
<dbReference type="PANTHER" id="PTHR24223">
    <property type="entry name" value="ATP-BINDING CASSETTE SUB-FAMILY C"/>
    <property type="match status" value="1"/>
</dbReference>
<organism evidence="12 13">
    <name type="scientific">Fusarium napiforme</name>
    <dbReference type="NCBI Taxonomy" id="42672"/>
    <lineage>
        <taxon>Eukaryota</taxon>
        <taxon>Fungi</taxon>
        <taxon>Dikarya</taxon>
        <taxon>Ascomycota</taxon>
        <taxon>Pezizomycotina</taxon>
        <taxon>Sordariomycetes</taxon>
        <taxon>Hypocreomycetidae</taxon>
        <taxon>Hypocreales</taxon>
        <taxon>Nectriaceae</taxon>
        <taxon>Fusarium</taxon>
        <taxon>Fusarium fujikuroi species complex</taxon>
    </lineage>
</organism>
<dbReference type="GO" id="GO:0005886">
    <property type="term" value="C:plasma membrane"/>
    <property type="evidence" value="ECO:0007669"/>
    <property type="project" value="UniProtKB-SubCell"/>
</dbReference>
<evidence type="ECO:0000259" key="11">
    <source>
        <dbReference type="PROSITE" id="PS50929"/>
    </source>
</evidence>
<evidence type="ECO:0000256" key="5">
    <source>
        <dbReference type="ARBA" id="ARBA00022741"/>
    </source>
</evidence>
<evidence type="ECO:0000256" key="2">
    <source>
        <dbReference type="ARBA" id="ARBA00022448"/>
    </source>
</evidence>
<dbReference type="CDD" id="cd18580">
    <property type="entry name" value="ABC_6TM_ABCC_D2"/>
    <property type="match status" value="1"/>
</dbReference>
<feature type="domain" description="ABC transmembrane type-1" evidence="11">
    <location>
        <begin position="357"/>
        <end position="491"/>
    </location>
</feature>
<feature type="domain" description="ABC transporter" evidence="10">
    <location>
        <begin position="528"/>
        <end position="755"/>
    </location>
</feature>
<evidence type="ECO:0000313" key="12">
    <source>
        <dbReference type="EMBL" id="KAF5565539.1"/>
    </source>
</evidence>
<evidence type="ECO:0000256" key="4">
    <source>
        <dbReference type="ARBA" id="ARBA00022692"/>
    </source>
</evidence>
<feature type="transmembrane region" description="Helical" evidence="9">
    <location>
        <begin position="428"/>
        <end position="453"/>
    </location>
</feature>
<dbReference type="InterPro" id="IPR011527">
    <property type="entry name" value="ABC1_TM_dom"/>
</dbReference>
<name>A0A8H5NHF4_9HYPO</name>
<dbReference type="GO" id="GO:0005524">
    <property type="term" value="F:ATP binding"/>
    <property type="evidence" value="ECO:0007669"/>
    <property type="project" value="UniProtKB-KW"/>
</dbReference>
<feature type="transmembrane region" description="Helical" evidence="9">
    <location>
        <begin position="841"/>
        <end position="860"/>
    </location>
</feature>
<dbReference type="InterPro" id="IPR027417">
    <property type="entry name" value="P-loop_NTPase"/>
</dbReference>
<keyword evidence="3" id="KW-1003">Cell membrane</keyword>
<evidence type="ECO:0000256" key="9">
    <source>
        <dbReference type="SAM" id="Phobius"/>
    </source>
</evidence>
<dbReference type="Gene3D" id="1.20.1560.10">
    <property type="entry name" value="ABC transporter type 1, transmembrane domain"/>
    <property type="match status" value="2"/>
</dbReference>
<feature type="transmembrane region" description="Helical" evidence="9">
    <location>
        <begin position="65"/>
        <end position="83"/>
    </location>
</feature>
<dbReference type="GO" id="GO:0140359">
    <property type="term" value="F:ABC-type transporter activity"/>
    <property type="evidence" value="ECO:0007669"/>
    <property type="project" value="InterPro"/>
</dbReference>
<protein>
    <submittedName>
        <fullName evidence="12">Multidrug resistance-associated 1</fullName>
    </submittedName>
</protein>
<dbReference type="SUPFAM" id="SSF90123">
    <property type="entry name" value="ABC transporter transmembrane region"/>
    <property type="match status" value="2"/>
</dbReference>
<dbReference type="PROSITE" id="PS00211">
    <property type="entry name" value="ABC_TRANSPORTER_1"/>
    <property type="match status" value="1"/>
</dbReference>
<dbReference type="InterPro" id="IPR017871">
    <property type="entry name" value="ABC_transporter-like_CS"/>
</dbReference>
<dbReference type="Gene3D" id="3.40.50.300">
    <property type="entry name" value="P-loop containing nucleotide triphosphate hydrolases"/>
    <property type="match status" value="2"/>
</dbReference>
<feature type="transmembrane region" description="Helical" evidence="9">
    <location>
        <begin position="1026"/>
        <end position="1050"/>
    </location>
</feature>
<dbReference type="InterPro" id="IPR050173">
    <property type="entry name" value="ABC_transporter_C-like"/>
</dbReference>
<dbReference type="GO" id="GO:0016887">
    <property type="term" value="F:ATP hydrolysis activity"/>
    <property type="evidence" value="ECO:0007669"/>
    <property type="project" value="InterPro"/>
</dbReference>
<dbReference type="SMART" id="SM00382">
    <property type="entry name" value="AAA"/>
    <property type="match status" value="2"/>
</dbReference>
<dbReference type="PROSITE" id="PS50893">
    <property type="entry name" value="ABC_TRANSPORTER_2"/>
    <property type="match status" value="2"/>
</dbReference>
<dbReference type="FunFam" id="1.20.1560.10:FF:000066">
    <property type="entry name" value="ABC multidrug transporter (Eurofung)"/>
    <property type="match status" value="1"/>
</dbReference>
<evidence type="ECO:0000256" key="7">
    <source>
        <dbReference type="ARBA" id="ARBA00022989"/>
    </source>
</evidence>
<dbReference type="Proteomes" id="UP000574317">
    <property type="component" value="Unassembled WGS sequence"/>
</dbReference>
<evidence type="ECO:0000256" key="3">
    <source>
        <dbReference type="ARBA" id="ARBA00022475"/>
    </source>
</evidence>
<evidence type="ECO:0000313" key="13">
    <source>
        <dbReference type="Proteomes" id="UP000574317"/>
    </source>
</evidence>
<proteinExistence type="predicted"/>
<dbReference type="SUPFAM" id="SSF52540">
    <property type="entry name" value="P-loop containing nucleoside triphosphate hydrolases"/>
    <property type="match status" value="2"/>
</dbReference>
<keyword evidence="8 9" id="KW-0472">Membrane</keyword>
<feature type="transmembrane region" description="Helical" evidence="9">
    <location>
        <begin position="37"/>
        <end position="53"/>
    </location>
</feature>
<dbReference type="EMBL" id="JAAOAO010000055">
    <property type="protein sequence ID" value="KAF5565539.1"/>
    <property type="molecule type" value="Genomic_DNA"/>
</dbReference>
<comment type="subcellular location">
    <subcellularLocation>
        <location evidence="1">Cell membrane</location>
        <topology evidence="1">Multi-pass membrane protein</topology>
    </subcellularLocation>
</comment>
<comment type="caution">
    <text evidence="12">The sequence shown here is derived from an EMBL/GenBank/DDBJ whole genome shotgun (WGS) entry which is preliminary data.</text>
</comment>
<dbReference type="InterPro" id="IPR003439">
    <property type="entry name" value="ABC_transporter-like_ATP-bd"/>
</dbReference>
<keyword evidence="5" id="KW-0547">Nucleotide-binding</keyword>
<sequence length="1375" mass="150793">MAASKRDYESHPWTFWFLIARTASFNLYGNMKLTSRTVQIIAGLLLMANLYSLAGDVSQKDRHRIVVPVTSFVATTLLCPLIYLERMRSIRPADIAVVFLLVSLGLDIAVAIQDGLKQWLMSATKLTLKLLLVVTESRSKERVLKGLYSSQAPEELAGILSRTFFWWINSILALGNQIILSINDLPPIDYLLTSEKLRRDGLKAWDQRARPLTKMALPICLVKSMLPQFLAPVILRLCLIFFRYAQPALISSAVHILSSQSNGGRLMLIIKAAAVYFGLAVFEAVYHHRLNRLSVMTKGTLVGLINNAALRQSSSSYSDGIALTLISTDTESVMSHNRDGDVGSTNPLGRASTSSDYILMSRYLAKNLQSKQKAWNEATQKRISLTASALSSMKVMKMLGLSRQTEALLQKLRAQELEMAKKVRWMMVAYNASANALGIFSPILTFVIFVMYANLRGSTLDAETAFTTTALLGLVTHPANMIMTIVPRAIGSLAAFGRIQDYLVRPGRADERLLLRPKRKDDDSFSAICFEAVTVQSHSSSRPILENINFTVNQGSVLICAGAVGSGKTVLAQCILGEIPTSSGTISVSTKRIAYCEQSPWLPSGTLKEAVCGFGKFEPGWYSHVVKLCCLDEDISAFPLGDDTLVGSRGMKLSGGQRQRLALARAVYARCEIVLLDDSFSALDHNTEGRVVSNLLGTHGHFRKSGATVFLIANSTKHFSLADSLIILEKGRVTYHASPNAITEEAAHLHQMHVSVTVTETNTDLVEANKTIKSQTLEVTEAMADLGRSIGDFSLYGYYLRAVHPRNFFILLTCTASYSFFVTFPQYWLQKWTESPGSETKFYIGGYVILSLLAWTATNGSMWSTHMLIAPTSGTELHRRLLSTVLGAPLLFFSMTETGSILNRFSEDIQLVDKSLPPAILSLSNQVFKLLVQAALLFSAQKLLAATLPICIIVVYVVQRVYLRTSRQLRLLQLESQSAVYSNFLESVEGVVSIRSFGWIKQAEITNMGCLDKSQQPAYILLCLQLWLNIVLDLVIAAMAVILITLAVFLEGSTTAGQIGMSLNIVLVANSTLLAFVTSWTNLEISLGAISRLKTLEADTVAEEQSPSGTEFPEYWPSRGAVEVRDLTVSYEDTHVPALKNINLSVEPGQHLVICGRTGSGKSTLLLALLRLLNTGSGTITVDGIDLSLVPLSTIRERCFITVTQDPFLLAQASLRFNLDPSETLSDTAIMKALERTGLCGHFDTNPEAKLVDILDDPLSSLPHMSTGQAQLFALTRAIPRAEHSSALGTKPILLLDEATSSVDGLTESTMRHIVKDVFTDNGQTVIEITHRLSGFEGIARTGGQSQQVKVLLLSQGEIQSQGRIEDVLDFGKEP</sequence>
<feature type="domain" description="ABC transmembrane type-1" evidence="11">
    <location>
        <begin position="809"/>
        <end position="1084"/>
    </location>
</feature>
<keyword evidence="13" id="KW-1185">Reference proteome</keyword>
<keyword evidence="7 9" id="KW-1133">Transmembrane helix</keyword>
<evidence type="ECO:0000256" key="8">
    <source>
        <dbReference type="ARBA" id="ARBA00023136"/>
    </source>
</evidence>
<dbReference type="PANTHER" id="PTHR24223:SF345">
    <property type="entry name" value="ABC MULTIDRUG TRANSPORTER (EUROFUNG)"/>
    <property type="match status" value="1"/>
</dbReference>
<dbReference type="InterPro" id="IPR003593">
    <property type="entry name" value="AAA+_ATPase"/>
</dbReference>
<feature type="transmembrane region" description="Helical" evidence="9">
    <location>
        <begin position="943"/>
        <end position="963"/>
    </location>
</feature>
<feature type="transmembrane region" description="Helical" evidence="9">
    <location>
        <begin position="95"/>
        <end position="112"/>
    </location>
</feature>
<keyword evidence="6" id="KW-0067">ATP-binding</keyword>
<dbReference type="Pfam" id="PF00005">
    <property type="entry name" value="ABC_tran"/>
    <property type="match status" value="2"/>
</dbReference>
<dbReference type="PROSITE" id="PS50929">
    <property type="entry name" value="ABC_TM1F"/>
    <property type="match status" value="2"/>
</dbReference>
<feature type="transmembrane region" description="Helical" evidence="9">
    <location>
        <begin position="808"/>
        <end position="829"/>
    </location>
</feature>
<evidence type="ECO:0000256" key="6">
    <source>
        <dbReference type="ARBA" id="ARBA00022840"/>
    </source>
</evidence>
<reference evidence="12 13" key="1">
    <citation type="submission" date="2020-05" db="EMBL/GenBank/DDBJ databases">
        <title>Identification and distribution of gene clusters putatively required for synthesis of sphingolipid metabolism inhibitors in phylogenetically diverse species of the filamentous fungus Fusarium.</title>
        <authorList>
            <person name="Kim H.-S."/>
            <person name="Busman M."/>
            <person name="Brown D.W."/>
            <person name="Divon H."/>
            <person name="Uhlig S."/>
            <person name="Proctor R.H."/>
        </authorList>
    </citation>
    <scope>NUCLEOTIDE SEQUENCE [LARGE SCALE GENOMIC DNA]</scope>
    <source>
        <strain evidence="12 13">NRRL 25196</strain>
    </source>
</reference>
<evidence type="ECO:0000256" key="1">
    <source>
        <dbReference type="ARBA" id="ARBA00004651"/>
    </source>
</evidence>
<dbReference type="InterPro" id="IPR044726">
    <property type="entry name" value="ABCC_6TM_D2"/>
</dbReference>
<dbReference type="InterPro" id="IPR036640">
    <property type="entry name" value="ABC1_TM_sf"/>
</dbReference>
<gene>
    <name evidence="12" type="ORF">FNAPI_1582</name>
</gene>
<feature type="domain" description="ABC transporter" evidence="10">
    <location>
        <begin position="1122"/>
        <end position="1375"/>
    </location>
</feature>
<keyword evidence="4 9" id="KW-0812">Transmembrane</keyword>
<keyword evidence="2" id="KW-0813">Transport</keyword>
<feature type="transmembrane region" description="Helical" evidence="9">
    <location>
        <begin position="266"/>
        <end position="286"/>
    </location>
</feature>
<accession>A0A8H5NHF4</accession>
<evidence type="ECO:0000259" key="10">
    <source>
        <dbReference type="PROSITE" id="PS50893"/>
    </source>
</evidence>